<dbReference type="AlphaFoldDB" id="A0A9D5QCU8"/>
<dbReference type="EMBL" id="WJKJ01000250">
    <property type="protein sequence ID" value="MBD3365053.1"/>
    <property type="molecule type" value="Genomic_DNA"/>
</dbReference>
<comment type="caution">
    <text evidence="3">The sequence shown here is derived from an EMBL/GenBank/DDBJ whole genome shotgun (WGS) entry which is preliminary data.</text>
</comment>
<dbReference type="InterPro" id="IPR013229">
    <property type="entry name" value="PEGA"/>
</dbReference>
<feature type="signal peptide" evidence="1">
    <location>
        <begin position="1"/>
        <end position="25"/>
    </location>
</feature>
<organism evidence="3 4">
    <name type="scientific">candidate division WOR-3 bacterium</name>
    <dbReference type="NCBI Taxonomy" id="2052148"/>
    <lineage>
        <taxon>Bacteria</taxon>
        <taxon>Bacteria division WOR-3</taxon>
    </lineage>
</organism>
<feature type="domain" description="PEGA" evidence="2">
    <location>
        <begin position="96"/>
        <end position="162"/>
    </location>
</feature>
<name>A0A9D5QCU8_UNCW3</name>
<dbReference type="PANTHER" id="PTHR36194">
    <property type="entry name" value="S-LAYER-LIKE PROTEIN"/>
    <property type="match status" value="1"/>
</dbReference>
<feature type="chain" id="PRO_5039380406" evidence="1">
    <location>
        <begin position="26"/>
        <end position="384"/>
    </location>
</feature>
<keyword evidence="1" id="KW-0732">Signal</keyword>
<sequence>MKKLLLALGAVVLVFGMVVCQPSTGDLAVNSTPAGATIWLNDTTTNQTTNHVFTTIEVGTYDVKLVLDGYADYTETVEVKANETVTVDAQLQTGQGSIQVNSTPDGAAITLDGESTGEVTDALIEDVESGEHTVELSLAGFADTSVSVTVPVDETVTLDVILDTSDVVPIEVINDEDTPVDLGFRLKAGQRIAVMVELEAINYPFTLTEACYVPTGWEDDPDNWDAECDLVFFTGSAQSGPATEAGRKSVSATQELEANWFDVSDLNITVESGALFFAVENKVDDNPVIAMDGGSPLHHLSWMYSIFGTDTDPSWSPFDNINTGSFYELGDTVDAMLRVKGLAAAAGYVTLTPAKIGPDTYEGWPKVQLPAEMMVKTYHCGSSD</sequence>
<accession>A0A9D5QCU8</accession>
<gene>
    <name evidence="3" type="ORF">GF359_07540</name>
</gene>
<dbReference type="GO" id="GO:0030246">
    <property type="term" value="F:carbohydrate binding"/>
    <property type="evidence" value="ECO:0007669"/>
    <property type="project" value="InterPro"/>
</dbReference>
<feature type="domain" description="PEGA" evidence="2">
    <location>
        <begin position="25"/>
        <end position="93"/>
    </location>
</feature>
<reference evidence="3" key="1">
    <citation type="submission" date="2019-11" db="EMBL/GenBank/DDBJ databases">
        <title>Microbial mats filling the niche in hypersaline microbial mats.</title>
        <authorList>
            <person name="Wong H.L."/>
            <person name="Macleod F.I."/>
            <person name="White R.A. III"/>
            <person name="Burns B.P."/>
        </authorList>
    </citation>
    <scope>NUCLEOTIDE SEQUENCE</scope>
    <source>
        <strain evidence="3">Bin_327</strain>
    </source>
</reference>
<dbReference type="Gene3D" id="2.60.40.1120">
    <property type="entry name" value="Carboxypeptidase-like, regulatory domain"/>
    <property type="match status" value="1"/>
</dbReference>
<dbReference type="PANTHER" id="PTHR36194:SF1">
    <property type="entry name" value="S-LAYER-LIKE PROTEIN"/>
    <property type="match status" value="1"/>
</dbReference>
<dbReference type="Pfam" id="PF08308">
    <property type="entry name" value="PEGA"/>
    <property type="match status" value="2"/>
</dbReference>
<dbReference type="SUPFAM" id="SSF49452">
    <property type="entry name" value="Starch-binding domain-like"/>
    <property type="match status" value="1"/>
</dbReference>
<proteinExistence type="predicted"/>
<evidence type="ECO:0000256" key="1">
    <source>
        <dbReference type="SAM" id="SignalP"/>
    </source>
</evidence>
<dbReference type="InterPro" id="IPR013784">
    <property type="entry name" value="Carb-bd-like_fold"/>
</dbReference>
<evidence type="ECO:0000313" key="3">
    <source>
        <dbReference type="EMBL" id="MBD3365053.1"/>
    </source>
</evidence>
<dbReference type="Proteomes" id="UP000630660">
    <property type="component" value="Unassembled WGS sequence"/>
</dbReference>
<evidence type="ECO:0000313" key="4">
    <source>
        <dbReference type="Proteomes" id="UP000630660"/>
    </source>
</evidence>
<evidence type="ECO:0000259" key="2">
    <source>
        <dbReference type="Pfam" id="PF08308"/>
    </source>
</evidence>
<protein>
    <submittedName>
        <fullName evidence="3">PEGA domain-containing protein</fullName>
    </submittedName>
</protein>